<dbReference type="EMBL" id="UOEB01000316">
    <property type="protein sequence ID" value="VAV86274.1"/>
    <property type="molecule type" value="Genomic_DNA"/>
</dbReference>
<evidence type="ECO:0000313" key="1">
    <source>
        <dbReference type="EMBL" id="VAV86274.1"/>
    </source>
</evidence>
<organism evidence="1">
    <name type="scientific">hydrothermal vent metagenome</name>
    <dbReference type="NCBI Taxonomy" id="652676"/>
    <lineage>
        <taxon>unclassified sequences</taxon>
        <taxon>metagenomes</taxon>
        <taxon>ecological metagenomes</taxon>
    </lineage>
</organism>
<reference evidence="1" key="1">
    <citation type="submission" date="2018-06" db="EMBL/GenBank/DDBJ databases">
        <authorList>
            <person name="Zhirakovskaya E."/>
        </authorList>
    </citation>
    <scope>NUCLEOTIDE SEQUENCE</scope>
</reference>
<gene>
    <name evidence="1" type="ORF">MNBD_BACTEROID02-1899</name>
</gene>
<sequence length="56" mass="6729">MKEYKVIKPKLGWRNTSEKLQEFLNTHAKQGWCLHSLTTSQMGEYSNIIFEREKNR</sequence>
<protein>
    <recommendedName>
        <fullName evidence="2">DUF4177 domain-containing protein</fullName>
    </recommendedName>
</protein>
<dbReference type="InterPro" id="IPR025234">
    <property type="entry name" value="YjzH-like"/>
</dbReference>
<proteinExistence type="predicted"/>
<dbReference type="AlphaFoldDB" id="A0A3B0QXU6"/>
<evidence type="ECO:0008006" key="2">
    <source>
        <dbReference type="Google" id="ProtNLM"/>
    </source>
</evidence>
<dbReference type="Pfam" id="PF13783">
    <property type="entry name" value="DUF4177"/>
    <property type="match status" value="1"/>
</dbReference>
<accession>A0A3B0QXU6</accession>
<name>A0A3B0QXU6_9ZZZZ</name>